<evidence type="ECO:0000259" key="4">
    <source>
        <dbReference type="PROSITE" id="PS51891"/>
    </source>
</evidence>
<keyword evidence="2" id="KW-0479">Metal-binding</keyword>
<keyword evidence="6" id="KW-1185">Reference proteome</keyword>
<dbReference type="Proteomes" id="UP000054596">
    <property type="component" value="Unassembled WGS sequence"/>
</dbReference>
<dbReference type="AlphaFoldDB" id="A0A157ZFA1"/>
<comment type="caution">
    <text evidence="5">The sequence shown here is derived from an EMBL/GenBank/DDBJ whole genome shotgun (WGS) entry which is preliminary data.</text>
</comment>
<evidence type="ECO:0000256" key="1">
    <source>
        <dbReference type="ARBA" id="ARBA00005495"/>
    </source>
</evidence>
<dbReference type="RefSeq" id="WP_086965670.1">
    <property type="nucleotide sequence ID" value="NZ_FCOJ02000003.1"/>
</dbReference>
<proteinExistence type="inferred from homology"/>
<dbReference type="SUPFAM" id="SSF51316">
    <property type="entry name" value="Mss4-like"/>
    <property type="match status" value="1"/>
</dbReference>
<dbReference type="InterPro" id="IPR052355">
    <property type="entry name" value="CENP-V-like"/>
</dbReference>
<dbReference type="InterPro" id="IPR006913">
    <property type="entry name" value="CENP-V/GFA"/>
</dbReference>
<dbReference type="GO" id="GO:0016846">
    <property type="term" value="F:carbon-sulfur lyase activity"/>
    <property type="evidence" value="ECO:0007669"/>
    <property type="project" value="InterPro"/>
</dbReference>
<evidence type="ECO:0000313" key="5">
    <source>
        <dbReference type="EMBL" id="SAK44089.1"/>
    </source>
</evidence>
<name>A0A157ZFA1_9BURK</name>
<dbReference type="InterPro" id="IPR011057">
    <property type="entry name" value="Mss4-like_sf"/>
</dbReference>
<evidence type="ECO:0000256" key="3">
    <source>
        <dbReference type="ARBA" id="ARBA00022833"/>
    </source>
</evidence>
<dbReference type="Gene3D" id="2.170.150.70">
    <property type="match status" value="1"/>
</dbReference>
<protein>
    <submittedName>
        <fullName evidence="5">Aldehyde-activating protein</fullName>
    </submittedName>
</protein>
<organism evidence="5 6">
    <name type="scientific">Caballeronia glebae</name>
    <dbReference type="NCBI Taxonomy" id="1777143"/>
    <lineage>
        <taxon>Bacteria</taxon>
        <taxon>Pseudomonadati</taxon>
        <taxon>Pseudomonadota</taxon>
        <taxon>Betaproteobacteria</taxon>
        <taxon>Burkholderiales</taxon>
        <taxon>Burkholderiaceae</taxon>
        <taxon>Caballeronia</taxon>
    </lineage>
</organism>
<comment type="similarity">
    <text evidence="1">Belongs to the Gfa family.</text>
</comment>
<sequence>MNPTTLKGACHCGAITFEVDTRSEPAARCNCSFCRRRGAVMSPPFLRDRLRILSGEDDLALYQFNTQVAKHFFCKRCGIYTFHQTRSNPDEWRVNLGCIDGVDAYSLDAPVKDGASSSVVGRA</sequence>
<gene>
    <name evidence="5" type="ORF">AWB82_00615</name>
</gene>
<dbReference type="PROSITE" id="PS51891">
    <property type="entry name" value="CENP_V_GFA"/>
    <property type="match status" value="1"/>
</dbReference>
<dbReference type="Pfam" id="PF04828">
    <property type="entry name" value="GFA"/>
    <property type="match status" value="1"/>
</dbReference>
<reference evidence="5" key="1">
    <citation type="submission" date="2016-01" db="EMBL/GenBank/DDBJ databases">
        <authorList>
            <person name="Peeters C."/>
        </authorList>
    </citation>
    <scope>NUCLEOTIDE SEQUENCE [LARGE SCALE GENOMIC DNA]</scope>
    <source>
        <strain evidence="5">LMG 29325</strain>
    </source>
</reference>
<accession>A0A157ZFA1</accession>
<dbReference type="STRING" id="1777143.AWB82_00615"/>
<dbReference type="PANTHER" id="PTHR28620:SF1">
    <property type="entry name" value="CENP-V_GFA DOMAIN-CONTAINING PROTEIN"/>
    <property type="match status" value="1"/>
</dbReference>
<dbReference type="EMBL" id="FCOJ02000003">
    <property type="protein sequence ID" value="SAK44089.1"/>
    <property type="molecule type" value="Genomic_DNA"/>
</dbReference>
<keyword evidence="3" id="KW-0862">Zinc</keyword>
<feature type="domain" description="CENP-V/GFA" evidence="4">
    <location>
        <begin position="6"/>
        <end position="112"/>
    </location>
</feature>
<evidence type="ECO:0000256" key="2">
    <source>
        <dbReference type="ARBA" id="ARBA00022723"/>
    </source>
</evidence>
<dbReference type="PANTHER" id="PTHR28620">
    <property type="entry name" value="CENTROMERE PROTEIN V"/>
    <property type="match status" value="1"/>
</dbReference>
<dbReference type="GO" id="GO:0046872">
    <property type="term" value="F:metal ion binding"/>
    <property type="evidence" value="ECO:0007669"/>
    <property type="project" value="UniProtKB-KW"/>
</dbReference>
<dbReference type="OrthoDB" id="327703at2"/>
<evidence type="ECO:0000313" key="6">
    <source>
        <dbReference type="Proteomes" id="UP000054596"/>
    </source>
</evidence>